<evidence type="ECO:0000313" key="3">
    <source>
        <dbReference type="Proteomes" id="UP000256900"/>
    </source>
</evidence>
<feature type="chain" id="PRO_5017634854" evidence="1">
    <location>
        <begin position="25"/>
        <end position="66"/>
    </location>
</feature>
<feature type="signal peptide" evidence="1">
    <location>
        <begin position="1"/>
        <end position="24"/>
    </location>
</feature>
<keyword evidence="1" id="KW-0732">Signal</keyword>
<keyword evidence="3" id="KW-1185">Reference proteome</keyword>
<proteinExistence type="predicted"/>
<sequence length="66" mass="7103">MVVLAVAFCALVLAAFRISPNEAAAEGRSLTPSRMATTASKPAPHIRVIPLYKIPPEQGSLFAYQY</sequence>
<name>A0A3D9YXV7_9HYPH</name>
<accession>A0A3D9YXV7</accession>
<protein>
    <submittedName>
        <fullName evidence="2">Uncharacterized protein</fullName>
    </submittedName>
</protein>
<dbReference type="Proteomes" id="UP000256900">
    <property type="component" value="Unassembled WGS sequence"/>
</dbReference>
<dbReference type="AlphaFoldDB" id="A0A3D9YXV7"/>
<evidence type="ECO:0000256" key="1">
    <source>
        <dbReference type="SAM" id="SignalP"/>
    </source>
</evidence>
<comment type="caution">
    <text evidence="2">The sequence shown here is derived from an EMBL/GenBank/DDBJ whole genome shotgun (WGS) entry which is preliminary data.</text>
</comment>
<reference evidence="2 3" key="1">
    <citation type="submission" date="2018-08" db="EMBL/GenBank/DDBJ databases">
        <title>Genomic Encyclopedia of Type Strains, Phase IV (KMG-IV): sequencing the most valuable type-strain genomes for metagenomic binning, comparative biology and taxonomic classification.</title>
        <authorList>
            <person name="Goeker M."/>
        </authorList>
    </citation>
    <scope>NUCLEOTIDE SEQUENCE [LARGE SCALE GENOMIC DNA]</scope>
    <source>
        <strain evidence="2 3">BW863</strain>
    </source>
</reference>
<dbReference type="EMBL" id="QUMO01000002">
    <property type="protein sequence ID" value="REF87604.1"/>
    <property type="molecule type" value="Genomic_DNA"/>
</dbReference>
<organism evidence="2 3">
    <name type="scientific">Methylovirgula ligni</name>
    <dbReference type="NCBI Taxonomy" id="569860"/>
    <lineage>
        <taxon>Bacteria</taxon>
        <taxon>Pseudomonadati</taxon>
        <taxon>Pseudomonadota</taxon>
        <taxon>Alphaproteobacteria</taxon>
        <taxon>Hyphomicrobiales</taxon>
        <taxon>Beijerinckiaceae</taxon>
        <taxon>Methylovirgula</taxon>
    </lineage>
</organism>
<gene>
    <name evidence="2" type="ORF">DES32_1227</name>
</gene>
<evidence type="ECO:0000313" key="2">
    <source>
        <dbReference type="EMBL" id="REF87604.1"/>
    </source>
</evidence>